<feature type="repeat" description="PPR" evidence="2">
    <location>
        <begin position="191"/>
        <end position="226"/>
    </location>
</feature>
<evidence type="ECO:0000256" key="2">
    <source>
        <dbReference type="PROSITE-ProRule" id="PRU00708"/>
    </source>
</evidence>
<evidence type="ECO:0000313" key="3">
    <source>
        <dbReference type="Proteomes" id="UP000504607"/>
    </source>
</evidence>
<protein>
    <submittedName>
        <fullName evidence="4">Pentatricopeptide repeat-containing protein At4g13650-like</fullName>
    </submittedName>
</protein>
<proteinExistence type="predicted"/>
<dbReference type="InterPro" id="IPR046848">
    <property type="entry name" value="E_motif"/>
</dbReference>
<dbReference type="PROSITE" id="PS51375">
    <property type="entry name" value="PPR"/>
    <property type="match status" value="9"/>
</dbReference>
<dbReference type="Proteomes" id="UP000504607">
    <property type="component" value="Chromosome 13"/>
</dbReference>
<feature type="repeat" description="PPR" evidence="2">
    <location>
        <begin position="624"/>
        <end position="659"/>
    </location>
</feature>
<dbReference type="GO" id="GO:0009451">
    <property type="term" value="P:RNA modification"/>
    <property type="evidence" value="ECO:0007669"/>
    <property type="project" value="InterPro"/>
</dbReference>
<dbReference type="Pfam" id="PF20431">
    <property type="entry name" value="E_motif"/>
    <property type="match status" value="1"/>
</dbReference>
<feature type="repeat" description="PPR" evidence="2">
    <location>
        <begin position="393"/>
        <end position="427"/>
    </location>
</feature>
<dbReference type="NCBIfam" id="TIGR00756">
    <property type="entry name" value="PPR"/>
    <property type="match status" value="4"/>
</dbReference>
<dbReference type="GO" id="GO:0003729">
    <property type="term" value="F:mRNA binding"/>
    <property type="evidence" value="ECO:0007669"/>
    <property type="project" value="UniProtKB-ARBA"/>
</dbReference>
<dbReference type="RefSeq" id="XP_029123668.1">
    <property type="nucleotide sequence ID" value="XM_029267835.1"/>
</dbReference>
<feature type="repeat" description="PPR" evidence="2">
    <location>
        <begin position="458"/>
        <end position="488"/>
    </location>
</feature>
<dbReference type="FunFam" id="1.25.40.10:FF:000073">
    <property type="entry name" value="Pentatricopeptide repeat-containing protein chloroplastic"/>
    <property type="match status" value="1"/>
</dbReference>
<dbReference type="FunFam" id="1.25.40.10:FF:000381">
    <property type="entry name" value="Pentatricopeptide repeat-containing protein"/>
    <property type="match status" value="1"/>
</dbReference>
<dbReference type="InterPro" id="IPR002885">
    <property type="entry name" value="PPR_rpt"/>
</dbReference>
<feature type="repeat" description="PPR" evidence="2">
    <location>
        <begin position="589"/>
        <end position="623"/>
    </location>
</feature>
<name>A0A8N4F333_ELAGV</name>
<evidence type="ECO:0000256" key="1">
    <source>
        <dbReference type="ARBA" id="ARBA00022737"/>
    </source>
</evidence>
<dbReference type="InterPro" id="IPR011990">
    <property type="entry name" value="TPR-like_helical_dom_sf"/>
</dbReference>
<dbReference type="Pfam" id="PF13041">
    <property type="entry name" value="PPR_2"/>
    <property type="match status" value="3"/>
</dbReference>
<dbReference type="PANTHER" id="PTHR47926:SF342">
    <property type="entry name" value="TETRATRICOPEPTIDE-LIKE HELICAL DOMAIN-CONTAINING PROTEIN-RELATED"/>
    <property type="match status" value="1"/>
</dbReference>
<dbReference type="FunFam" id="1.25.40.10:FF:000090">
    <property type="entry name" value="Pentatricopeptide repeat-containing protein, chloroplastic"/>
    <property type="match status" value="1"/>
</dbReference>
<dbReference type="Pfam" id="PF01535">
    <property type="entry name" value="PPR"/>
    <property type="match status" value="6"/>
</dbReference>
<reference evidence="4" key="1">
    <citation type="submission" date="2025-08" db="UniProtKB">
        <authorList>
            <consortium name="RefSeq"/>
        </authorList>
    </citation>
    <scope>IDENTIFICATION</scope>
</reference>
<feature type="repeat" description="PPR" evidence="2">
    <location>
        <begin position="489"/>
        <end position="523"/>
    </location>
</feature>
<sequence>MFGSYAVKVFPTAATMKLAISTPSYSLIASAIKSSIAQNSLPVGKSLHAHIIKIGSLHETVLCNHLLNLYSKSHQPDDARKLFEEMPERNLISYSTLISSNSRSGDPNLALHLMAELHKLAFEPNQFVFSSSIAACSKLKYLSLGEQMHAQVIVSGFGSDSFVSTTLIDMYSKLGYPELAVSVFRRRLVGDPVMLNSMISGYVSFGAYEDALRLFGEARRDFDFKPTEFSFGSLIKACSESERDIGEQIHGFIVKTGFDSNCFVGTSLIDMYGRFGDIESLETVFKNIMSADTAVYNAMIGGYSKNELDGIALQYFSELRLESFEPNECTLSGALKSCGGLKSFDLGRTIHGIVEKSRFQQNLVVNTALIDMYMKCGMVAEGCEVFDCMRERNTISYNSLISGHGQNGNFSEAIALFVEMNRQHLDMDLATFVALMPSCCGHEWSLYVHVVKHGFGSDLMVKNALLDGLLKKGAAEEAIEFFGKMKERNVISWTTIISGLTQLGLHSDAIELFKTMCSTEVYPNSFTFSSILKACGHLTGLDQGRCIHGCSIKHGIMDEFTNSAMLDMYARCGALEDGRRLFDELMNKDIVFWNTMISGYAYHGHGHEALDLYAKMEKHNIDPNHVTFVSLLSACSHCGLVENGVQLFDKMASMYGIVPCMEHYGCMVDLFGRAGMLDRARLFIENMPFEADASVWTVFLGACKVHGNVELARLARDHVMGMQGEESPTLVLMSNMYSEVGKWDDAENARRRMRVGLRKEPGLSWVRTTEEPLCSNGAI</sequence>
<accession>A0A8N4F333</accession>
<evidence type="ECO:0000313" key="4">
    <source>
        <dbReference type="RefSeq" id="XP_029123668.1"/>
    </source>
</evidence>
<keyword evidence="3" id="KW-1185">Reference proteome</keyword>
<dbReference type="PANTHER" id="PTHR47926">
    <property type="entry name" value="PENTATRICOPEPTIDE REPEAT-CONTAINING PROTEIN"/>
    <property type="match status" value="1"/>
</dbReference>
<gene>
    <name evidence="4" type="primary">LOC105056024</name>
</gene>
<organism evidence="3 4">
    <name type="scientific">Elaeis guineensis var. tenera</name>
    <name type="common">Oil palm</name>
    <dbReference type="NCBI Taxonomy" id="51953"/>
    <lineage>
        <taxon>Eukaryota</taxon>
        <taxon>Viridiplantae</taxon>
        <taxon>Streptophyta</taxon>
        <taxon>Embryophyta</taxon>
        <taxon>Tracheophyta</taxon>
        <taxon>Spermatophyta</taxon>
        <taxon>Magnoliopsida</taxon>
        <taxon>Liliopsida</taxon>
        <taxon>Arecaceae</taxon>
        <taxon>Arecoideae</taxon>
        <taxon>Cocoseae</taxon>
        <taxon>Elaeidinae</taxon>
        <taxon>Elaeis</taxon>
    </lineage>
</organism>
<dbReference type="FunFam" id="1.25.40.10:FF:000343">
    <property type="entry name" value="Pentatricopeptide repeat-containing protein At3g58590"/>
    <property type="match status" value="1"/>
</dbReference>
<dbReference type="InterPro" id="IPR046960">
    <property type="entry name" value="PPR_At4g14850-like_plant"/>
</dbReference>
<feature type="repeat" description="PPR" evidence="2">
    <location>
        <begin position="59"/>
        <end position="93"/>
    </location>
</feature>
<feature type="repeat" description="PPR" evidence="2">
    <location>
        <begin position="558"/>
        <end position="588"/>
    </location>
</feature>
<dbReference type="AlphaFoldDB" id="A0A8N4F333"/>
<dbReference type="Gene3D" id="1.25.40.10">
    <property type="entry name" value="Tetratricopeptide repeat domain"/>
    <property type="match status" value="6"/>
</dbReference>
<feature type="repeat" description="PPR" evidence="2">
    <location>
        <begin position="292"/>
        <end position="326"/>
    </location>
</feature>
<keyword evidence="1" id="KW-0677">Repeat</keyword>
<dbReference type="OrthoDB" id="185373at2759"/>